<dbReference type="Proteomes" id="UP000214720">
    <property type="component" value="Unassembled WGS sequence"/>
</dbReference>
<sequence>MPYKHNQNRRHKIEKARYKVTNWPEYNKALRQRGDITIWFTEEALAAWRPAKTGARGRPQEYSDLAIETALFIRQVFHLPLRQTEGFMNSLTRLMKSTISIPDYSSISKRSISLPRHVLSQPMERVAS</sequence>
<accession>A0A226X297</accession>
<protein>
    <submittedName>
        <fullName evidence="2">Transposase</fullName>
    </submittedName>
</protein>
<proteinExistence type="predicted"/>
<evidence type="ECO:0000313" key="2">
    <source>
        <dbReference type="EMBL" id="OXC77483.1"/>
    </source>
</evidence>
<comment type="caution">
    <text evidence="2">The sequence shown here is derived from an EMBL/GenBank/DDBJ whole genome shotgun (WGS) entry which is preliminary data.</text>
</comment>
<feature type="domain" description="Transposase DDE" evidence="1">
    <location>
        <begin position="32"/>
        <end position="114"/>
    </location>
</feature>
<organism evidence="2 3">
    <name type="scientific">Caballeronia sordidicola</name>
    <name type="common">Burkholderia sordidicola</name>
    <dbReference type="NCBI Taxonomy" id="196367"/>
    <lineage>
        <taxon>Bacteria</taxon>
        <taxon>Pseudomonadati</taxon>
        <taxon>Pseudomonadota</taxon>
        <taxon>Betaproteobacteria</taxon>
        <taxon>Burkholderiales</taxon>
        <taxon>Burkholderiaceae</taxon>
        <taxon>Caballeronia</taxon>
    </lineage>
</organism>
<dbReference type="PANTHER" id="PTHR34631:SF3">
    <property type="entry name" value="ISSOD12 TRANSPOSASE TNPA_ISSOD12"/>
    <property type="match status" value="1"/>
</dbReference>
<reference evidence="3" key="1">
    <citation type="submission" date="2017-01" db="EMBL/GenBank/DDBJ databases">
        <title>Genome Analysis of Deinococcus marmoris KOPRI26562.</title>
        <authorList>
            <person name="Kim J.H."/>
            <person name="Oh H.-M."/>
        </authorList>
    </citation>
    <scope>NUCLEOTIDE SEQUENCE [LARGE SCALE GENOMIC DNA]</scope>
    <source>
        <strain evidence="3">PAMC 26633</strain>
    </source>
</reference>
<dbReference type="PANTHER" id="PTHR34631">
    <property type="match status" value="1"/>
</dbReference>
<evidence type="ECO:0000313" key="3">
    <source>
        <dbReference type="Proteomes" id="UP000214720"/>
    </source>
</evidence>
<dbReference type="Pfam" id="PF13737">
    <property type="entry name" value="DDE_Tnp_1_5"/>
    <property type="match status" value="1"/>
</dbReference>
<dbReference type="AlphaFoldDB" id="A0A226X297"/>
<name>A0A226X297_CABSO</name>
<evidence type="ECO:0000259" key="1">
    <source>
        <dbReference type="Pfam" id="PF13737"/>
    </source>
</evidence>
<dbReference type="InterPro" id="IPR053172">
    <property type="entry name" value="Tn903_transposase"/>
</dbReference>
<dbReference type="EMBL" id="MTHB01000105">
    <property type="protein sequence ID" value="OXC77483.1"/>
    <property type="molecule type" value="Genomic_DNA"/>
</dbReference>
<dbReference type="InterPro" id="IPR025668">
    <property type="entry name" value="Tnp_DDE_dom"/>
</dbReference>
<gene>
    <name evidence="2" type="ORF">BSU04_16710</name>
</gene>